<gene>
    <name evidence="1" type="ORF">DX908_06300</name>
</gene>
<name>A0A371RHL1_9PROT</name>
<dbReference type="RefSeq" id="WP_116391561.1">
    <property type="nucleotide sequence ID" value="NZ_QUQO01000001.1"/>
</dbReference>
<sequence>MTQHVQLNNVDHAKVKIRTERSSALGDDRMFVPVFPHEFRHVQAHYPIVFMKDASIGGFRPVSLFGLEEGQNLFLSEEGWDAAYLPLAVRMQPFVIGLIPDGEGGKRLEVHLDKDHPRVTDAEGEPLFLDHGGHAPFLQDVTAVLEEVHHGEQSVAGFCRLLDELQLIEPFALDVTLNDGTQGRLAGYYTIHEERLYNLNKDELGRLQEAGALLPVFMVVASLTHFEALVRRRNDQLASE</sequence>
<keyword evidence="2" id="KW-1185">Reference proteome</keyword>
<protein>
    <submittedName>
        <fullName evidence="1">Multidrug transporter</fullName>
    </submittedName>
</protein>
<comment type="caution">
    <text evidence="1">The sequence shown here is derived from an EMBL/GenBank/DDBJ whole genome shotgun (WGS) entry which is preliminary data.</text>
</comment>
<evidence type="ECO:0000313" key="1">
    <source>
        <dbReference type="EMBL" id="RFB04930.1"/>
    </source>
</evidence>
<organism evidence="1 2">
    <name type="scientific">Parvularcula marina</name>
    <dbReference type="NCBI Taxonomy" id="2292771"/>
    <lineage>
        <taxon>Bacteria</taxon>
        <taxon>Pseudomonadati</taxon>
        <taxon>Pseudomonadota</taxon>
        <taxon>Alphaproteobacteria</taxon>
        <taxon>Parvularculales</taxon>
        <taxon>Parvularculaceae</taxon>
        <taxon>Parvularcula</taxon>
    </lineage>
</organism>
<dbReference type="Proteomes" id="UP000264589">
    <property type="component" value="Unassembled WGS sequence"/>
</dbReference>
<dbReference type="EMBL" id="QUQO01000001">
    <property type="protein sequence ID" value="RFB04930.1"/>
    <property type="molecule type" value="Genomic_DNA"/>
</dbReference>
<proteinExistence type="predicted"/>
<dbReference type="InParanoid" id="A0A371RHL1"/>
<dbReference type="OrthoDB" id="8888710at2"/>
<evidence type="ECO:0000313" key="2">
    <source>
        <dbReference type="Proteomes" id="UP000264589"/>
    </source>
</evidence>
<accession>A0A371RHL1</accession>
<reference evidence="1 2" key="1">
    <citation type="submission" date="2018-08" db="EMBL/GenBank/DDBJ databases">
        <title>Parvularcula sp. SM1705, isolated from surface water of the South Sea China.</title>
        <authorList>
            <person name="Sun L."/>
        </authorList>
    </citation>
    <scope>NUCLEOTIDE SEQUENCE [LARGE SCALE GENOMIC DNA]</scope>
    <source>
        <strain evidence="1 2">SM1705</strain>
    </source>
</reference>
<dbReference type="AlphaFoldDB" id="A0A371RHL1"/>
<dbReference type="InterPro" id="IPR010836">
    <property type="entry name" value="SapC"/>
</dbReference>
<dbReference type="Pfam" id="PF07277">
    <property type="entry name" value="SapC"/>
    <property type="match status" value="1"/>
</dbReference>